<dbReference type="AlphaFoldDB" id="A0A6A7BX89"/>
<sequence>MYWPIGAADIFALTKHVVAAPTGDDELGSEPEATRDDDSNVVVAVEIWRGGNMFATTTRSTLAVWQTKPTVALAAVVRSKRSLNVHGPSSALLLRPDGRTIMVQTALGYLITYTLEADGQVRVYHPQLSPFTAKHLRKDSSNYSSFRRPETANPGSGPGEQDGIRNFVMQFGAVVRIGNEITKAIALDDGLIISCANPTNIRCIPWAAGLNSPQVPMETLDNLSWLQSAEPVTEMTHDKPMNLSCWLTGDGRAFAVQRQKQSPRSPSDMAVGNIQGFCFKNPTVGGAGAVKVAINARFSLIAIACANNTIELYTVKDYTGNIPLSRSLTLPPSASHFGSVTHLSYSPDGHCLFSGFEHGWALWSVYGKLGATSADGHNIAEPNSERYLNGVSNALWMAGGCELLILPPGADFLWVLEMARNACVANLLPANVSQGLLHSSDAVVVYRGHDGLDLTSVAADAPLWQTIQVPNSYLVTCWPIKLAAISANANYIAVAGRRGIAHYSVASGRWKQFDDPDAEQSFAVRGGMCWHHNLLFAAVECRGRYQLRVFVRDKPLERPVHTERLPAPAILTTTSGTESLLVYTHDNLLLHYIIVRNDQSVRLVQVGQIGFHGIVRAPPRVRAISWILPEAQLEHGDPSHDVAKASVLFLVDGKLVLLQPSTNEHDELKYNMRVIAHDVEHYIFMRDQPAAVAALKGPPILASLISCFPESIGHSLRDSLWFFDGEAYHVWPEVQDVLASAPVELGRDLPPTVRMPLDFYPVAPLISRGVIHGLEADLVWRKDVNLSLFRLEARTELFLPQLLRHHLSEYNSPAALHLAGSYQHLPYFAHALEVLLHEVLDSEVDRPPSPPETALLPSVNSFLSSFPAYLDIIVNCTRKTELRSWRTLFSYLPPVRQLFEDSMSAGKLKTAAGYLLVLHSFEEEIQLHEFASLFSQASESQQWDLCSELARFLAGIDPSGRTLSEALVAARLRNRKSGNAGGLSSRSLG</sequence>
<dbReference type="PANTHER" id="PTHR22746">
    <property type="entry name" value="RAB6A-GEF COMPLEX PARTNER PROTEIN 1"/>
    <property type="match status" value="1"/>
</dbReference>
<evidence type="ECO:0000313" key="6">
    <source>
        <dbReference type="Proteomes" id="UP000799421"/>
    </source>
</evidence>
<evidence type="ECO:0000256" key="3">
    <source>
        <dbReference type="SAM" id="MobiDB-lite"/>
    </source>
</evidence>
<feature type="domain" description="RIC1 C-terminal alpha solenoid region" evidence="4">
    <location>
        <begin position="800"/>
        <end position="969"/>
    </location>
</feature>
<reference evidence="5" key="1">
    <citation type="journal article" date="2020" name="Stud. Mycol.">
        <title>101 Dothideomycetes genomes: a test case for predicting lifestyles and emergence of pathogens.</title>
        <authorList>
            <person name="Haridas S."/>
            <person name="Albert R."/>
            <person name="Binder M."/>
            <person name="Bloem J."/>
            <person name="Labutti K."/>
            <person name="Salamov A."/>
            <person name="Andreopoulos B."/>
            <person name="Baker S."/>
            <person name="Barry K."/>
            <person name="Bills G."/>
            <person name="Bluhm B."/>
            <person name="Cannon C."/>
            <person name="Castanera R."/>
            <person name="Culley D."/>
            <person name="Daum C."/>
            <person name="Ezra D."/>
            <person name="Gonzalez J."/>
            <person name="Henrissat B."/>
            <person name="Kuo A."/>
            <person name="Liang C."/>
            <person name="Lipzen A."/>
            <person name="Lutzoni F."/>
            <person name="Magnuson J."/>
            <person name="Mondo S."/>
            <person name="Nolan M."/>
            <person name="Ohm R."/>
            <person name="Pangilinan J."/>
            <person name="Park H.-J."/>
            <person name="Ramirez L."/>
            <person name="Alfaro M."/>
            <person name="Sun H."/>
            <person name="Tritt A."/>
            <person name="Yoshinaga Y."/>
            <person name="Zwiers L.-H."/>
            <person name="Turgeon B."/>
            <person name="Goodwin S."/>
            <person name="Spatafora J."/>
            <person name="Crous P."/>
            <person name="Grigoriev I."/>
        </authorList>
    </citation>
    <scope>NUCLEOTIDE SEQUENCE</scope>
    <source>
        <strain evidence="5">CBS 480.64</strain>
    </source>
</reference>
<name>A0A6A7BX89_9PEZI</name>
<feature type="region of interest" description="Disordered" evidence="3">
    <location>
        <begin position="139"/>
        <end position="162"/>
    </location>
</feature>
<evidence type="ECO:0000256" key="2">
    <source>
        <dbReference type="ARBA" id="ARBA00023136"/>
    </source>
</evidence>
<dbReference type="GO" id="GO:0000139">
    <property type="term" value="C:Golgi membrane"/>
    <property type="evidence" value="ECO:0007669"/>
    <property type="project" value="TreeGrafter"/>
</dbReference>
<dbReference type="InterPro" id="IPR040096">
    <property type="entry name" value="Ric1"/>
</dbReference>
<dbReference type="InterPro" id="IPR036322">
    <property type="entry name" value="WD40_repeat_dom_sf"/>
</dbReference>
<dbReference type="GO" id="GO:0034066">
    <property type="term" value="C:Ric1-Rgp1 guanyl-nucleotide exchange factor complex"/>
    <property type="evidence" value="ECO:0007669"/>
    <property type="project" value="InterPro"/>
</dbReference>
<dbReference type="EMBL" id="MU005988">
    <property type="protein sequence ID" value="KAF2859831.1"/>
    <property type="molecule type" value="Genomic_DNA"/>
</dbReference>
<evidence type="ECO:0000259" key="4">
    <source>
        <dbReference type="Pfam" id="PF07064"/>
    </source>
</evidence>
<dbReference type="GO" id="GO:0006886">
    <property type="term" value="P:intracellular protein transport"/>
    <property type="evidence" value="ECO:0007669"/>
    <property type="project" value="InterPro"/>
</dbReference>
<dbReference type="GO" id="GO:0042147">
    <property type="term" value="P:retrograde transport, endosome to Golgi"/>
    <property type="evidence" value="ECO:0007669"/>
    <property type="project" value="TreeGrafter"/>
</dbReference>
<dbReference type="PANTHER" id="PTHR22746:SF10">
    <property type="entry name" value="GUANINE NUCLEOTIDE EXCHANGE FACTOR SUBUNIT RIC1"/>
    <property type="match status" value="1"/>
</dbReference>
<dbReference type="Proteomes" id="UP000799421">
    <property type="component" value="Unassembled WGS sequence"/>
</dbReference>
<gene>
    <name evidence="5" type="ORF">K470DRAFT_282455</name>
</gene>
<dbReference type="Pfam" id="PF25440">
    <property type="entry name" value="Beta-prop_RIC1_2nd"/>
    <property type="match status" value="1"/>
</dbReference>
<dbReference type="GO" id="GO:0005829">
    <property type="term" value="C:cytosol"/>
    <property type="evidence" value="ECO:0007669"/>
    <property type="project" value="TreeGrafter"/>
</dbReference>
<protein>
    <submittedName>
        <fullName evidence="5">RIC1-domain-containing protein</fullName>
    </submittedName>
</protein>
<dbReference type="InterPro" id="IPR015943">
    <property type="entry name" value="WD40/YVTN_repeat-like_dom_sf"/>
</dbReference>
<organism evidence="5 6">
    <name type="scientific">Piedraia hortae CBS 480.64</name>
    <dbReference type="NCBI Taxonomy" id="1314780"/>
    <lineage>
        <taxon>Eukaryota</taxon>
        <taxon>Fungi</taxon>
        <taxon>Dikarya</taxon>
        <taxon>Ascomycota</taxon>
        <taxon>Pezizomycotina</taxon>
        <taxon>Dothideomycetes</taxon>
        <taxon>Dothideomycetidae</taxon>
        <taxon>Capnodiales</taxon>
        <taxon>Piedraiaceae</taxon>
        <taxon>Piedraia</taxon>
    </lineage>
</organism>
<proteinExistence type="predicted"/>
<keyword evidence="6" id="KW-1185">Reference proteome</keyword>
<dbReference type="InterPro" id="IPR009771">
    <property type="entry name" value="RIC1_C"/>
</dbReference>
<keyword evidence="2" id="KW-0472">Membrane</keyword>
<dbReference type="OrthoDB" id="67540at2759"/>
<dbReference type="Gene3D" id="2.130.10.10">
    <property type="entry name" value="YVTN repeat-like/Quinoprotein amine dehydrogenase"/>
    <property type="match status" value="1"/>
</dbReference>
<dbReference type="Pfam" id="PF07064">
    <property type="entry name" value="RIC1"/>
    <property type="match status" value="1"/>
</dbReference>
<evidence type="ECO:0000313" key="5">
    <source>
        <dbReference type="EMBL" id="KAF2859831.1"/>
    </source>
</evidence>
<dbReference type="SUPFAM" id="SSF50978">
    <property type="entry name" value="WD40 repeat-like"/>
    <property type="match status" value="1"/>
</dbReference>
<comment type="subcellular location">
    <subcellularLocation>
        <location evidence="1">Membrane</location>
    </subcellularLocation>
</comment>
<evidence type="ECO:0000256" key="1">
    <source>
        <dbReference type="ARBA" id="ARBA00004370"/>
    </source>
</evidence>
<accession>A0A6A7BX89</accession>